<evidence type="ECO:0000313" key="4">
    <source>
        <dbReference type="EMBL" id="TLD94428.1"/>
    </source>
</evidence>
<reference evidence="4 5" key="2">
    <citation type="journal article" date="2016" name="Infect. Immun.">
        <title>Helicobacter saguini, a Novel Helicobacter Isolated from Cotton-Top Tamarins with Ulcerative Colitis, Has Proinflammatory Properties and Induces Typhlocolitis and Dysplasia in Gnotobiotic IL-10-/- Mice.</title>
        <authorList>
            <person name="Shen Z."/>
            <person name="Mannion A."/>
            <person name="Whary M.T."/>
            <person name="Muthupalani S."/>
            <person name="Sheh A."/>
            <person name="Feng Y."/>
            <person name="Gong G."/>
            <person name="Vandamme P."/>
            <person name="Holcombe H.R."/>
            <person name="Paster B.J."/>
            <person name="Fox J.G."/>
        </authorList>
    </citation>
    <scope>NUCLEOTIDE SEQUENCE [LARGE SCALE GENOMIC DNA]</scope>
    <source>
        <strain evidence="4 5">MIT 97-6194</strain>
    </source>
</reference>
<evidence type="ECO:0000313" key="5">
    <source>
        <dbReference type="Proteomes" id="UP000029714"/>
    </source>
</evidence>
<feature type="domain" description="Flavodoxin-like fold" evidence="2">
    <location>
        <begin position="1"/>
        <end position="162"/>
    </location>
</feature>
<dbReference type="STRING" id="1548018.LS64_03165"/>
<evidence type="ECO:0000313" key="6">
    <source>
        <dbReference type="Proteomes" id="UP000477070"/>
    </source>
</evidence>
<dbReference type="GO" id="GO:0010181">
    <property type="term" value="F:FMN binding"/>
    <property type="evidence" value="ECO:0007669"/>
    <property type="project" value="TreeGrafter"/>
</dbReference>
<dbReference type="EMBL" id="QBIU01000001">
    <property type="protein sequence ID" value="MWV68822.1"/>
    <property type="molecule type" value="Genomic_DNA"/>
</dbReference>
<keyword evidence="5" id="KW-1185">Reference proteome</keyword>
<dbReference type="PANTHER" id="PTHR47307:SF1">
    <property type="entry name" value="GLUTATHIONE-REGULATED POTASSIUM-EFFLUX SYSTEM ANCILLARY PROTEIN KEFG"/>
    <property type="match status" value="1"/>
</dbReference>
<sequence>MDTLVIFAHTYWKDSKANKALLEAASKLENVKIHNLTTTYPTAAIDVDKEISLLKETKKIVFQFPLFWFSTPSIMKEWEDVVLGKILYGDNPKLLSGKTFKVITTAGGTKETYEGHHGYTIETLMLPLNCAFQYIGCKIDEPYAIFKANAPGAVMPIDEYLANLK</sequence>
<dbReference type="PANTHER" id="PTHR47307">
    <property type="entry name" value="GLUTATHIONE-REGULATED POTASSIUM-EFFLUX SYSTEM ANCILLARY PROTEIN KEFG"/>
    <property type="match status" value="1"/>
</dbReference>
<dbReference type="InterPro" id="IPR046980">
    <property type="entry name" value="KefG/KefF"/>
</dbReference>
<dbReference type="Pfam" id="PF02525">
    <property type="entry name" value="Flavodoxin_2"/>
    <property type="match status" value="1"/>
</dbReference>
<dbReference type="GO" id="GO:0009055">
    <property type="term" value="F:electron transfer activity"/>
    <property type="evidence" value="ECO:0007669"/>
    <property type="project" value="TreeGrafter"/>
</dbReference>
<name>A0A347VRL5_9HELI</name>
<dbReference type="RefSeq" id="WP_034570484.1">
    <property type="nucleotide sequence ID" value="NZ_JRMP02000007.1"/>
</dbReference>
<dbReference type="SUPFAM" id="SSF52218">
    <property type="entry name" value="Flavoproteins"/>
    <property type="match status" value="1"/>
</dbReference>
<dbReference type="Proteomes" id="UP000477070">
    <property type="component" value="Unassembled WGS sequence"/>
</dbReference>
<keyword evidence="1" id="KW-0560">Oxidoreductase</keyword>
<dbReference type="Gene3D" id="3.40.50.360">
    <property type="match status" value="1"/>
</dbReference>
<dbReference type="OrthoDB" id="9798454at2"/>
<dbReference type="Proteomes" id="UP000029714">
    <property type="component" value="Unassembled WGS sequence"/>
</dbReference>
<comment type="caution">
    <text evidence="4">The sequence shown here is derived from an EMBL/GenBank/DDBJ whole genome shotgun (WGS) entry which is preliminary data.</text>
</comment>
<evidence type="ECO:0000259" key="2">
    <source>
        <dbReference type="Pfam" id="PF02525"/>
    </source>
</evidence>
<dbReference type="GO" id="GO:0003955">
    <property type="term" value="F:NAD(P)H dehydrogenase (quinone) activity"/>
    <property type="evidence" value="ECO:0007669"/>
    <property type="project" value="TreeGrafter"/>
</dbReference>
<dbReference type="InterPro" id="IPR003680">
    <property type="entry name" value="Flavodoxin_fold"/>
</dbReference>
<dbReference type="AlphaFoldDB" id="A0A347VRL5"/>
<reference evidence="4 5" key="1">
    <citation type="journal article" date="2014" name="Genome Announc.">
        <title>Draft genome sequences of eight enterohepatic helicobacter species isolated from both laboratory and wild rodents.</title>
        <authorList>
            <person name="Sheh A."/>
            <person name="Shen Z."/>
            <person name="Fox J.G."/>
        </authorList>
    </citation>
    <scope>NUCLEOTIDE SEQUENCE [LARGE SCALE GENOMIC DNA]</scope>
    <source>
        <strain evidence="4 5">MIT 97-6194</strain>
    </source>
</reference>
<dbReference type="InterPro" id="IPR029039">
    <property type="entry name" value="Flavoprotein-like_sf"/>
</dbReference>
<proteinExistence type="predicted"/>
<evidence type="ECO:0000256" key="1">
    <source>
        <dbReference type="ARBA" id="ARBA00023002"/>
    </source>
</evidence>
<dbReference type="EMBL" id="JRMP02000007">
    <property type="protein sequence ID" value="TLD94428.1"/>
    <property type="molecule type" value="Genomic_DNA"/>
</dbReference>
<evidence type="ECO:0000313" key="3">
    <source>
        <dbReference type="EMBL" id="MWV68822.1"/>
    </source>
</evidence>
<gene>
    <name evidence="3" type="ORF">DCO61_01965</name>
    <name evidence="4" type="ORF">LS64_005730</name>
</gene>
<reference evidence="3 6" key="4">
    <citation type="submission" date="2019-12" db="EMBL/GenBank/DDBJ databases">
        <title>Multi-Generational Helicobacter saguini Isolates.</title>
        <authorList>
            <person name="Mannion A."/>
            <person name="Shen Z."/>
            <person name="Fox J.G."/>
        </authorList>
    </citation>
    <scope>NUCLEOTIDE SEQUENCE [LARGE SCALE GENOMIC DNA]</scope>
    <source>
        <strain evidence="3">16-048</strain>
        <strain evidence="6">16-048 (F4)</strain>
    </source>
</reference>
<organism evidence="4 5">
    <name type="scientific">Helicobacter saguini</name>
    <dbReference type="NCBI Taxonomy" id="1548018"/>
    <lineage>
        <taxon>Bacteria</taxon>
        <taxon>Pseudomonadati</taxon>
        <taxon>Campylobacterota</taxon>
        <taxon>Epsilonproteobacteria</taxon>
        <taxon>Campylobacterales</taxon>
        <taxon>Helicobacteraceae</taxon>
        <taxon>Helicobacter</taxon>
    </lineage>
</organism>
<accession>A0A347VRL5</accession>
<reference evidence="4" key="3">
    <citation type="submission" date="2018-04" db="EMBL/GenBank/DDBJ databases">
        <authorList>
            <person name="Sheh A."/>
            <person name="Shen Z."/>
            <person name="Mannion A.J."/>
            <person name="Fox J.G."/>
        </authorList>
    </citation>
    <scope>NUCLEOTIDE SEQUENCE</scope>
    <source>
        <strain evidence="4">MIT 97-6194</strain>
    </source>
</reference>
<protein>
    <submittedName>
        <fullName evidence="4">Flavodoxin family protein</fullName>
    </submittedName>
</protein>